<dbReference type="GO" id="GO:0006629">
    <property type="term" value="P:lipid metabolic process"/>
    <property type="evidence" value="ECO:0007669"/>
    <property type="project" value="UniProtKB-ARBA"/>
</dbReference>
<evidence type="ECO:0000256" key="1">
    <source>
        <dbReference type="ARBA" id="ARBA00010617"/>
    </source>
</evidence>
<organism evidence="7 8">
    <name type="scientific">Linnemannia gamsii</name>
    <dbReference type="NCBI Taxonomy" id="64522"/>
    <lineage>
        <taxon>Eukaryota</taxon>
        <taxon>Fungi</taxon>
        <taxon>Fungi incertae sedis</taxon>
        <taxon>Mucoromycota</taxon>
        <taxon>Mortierellomycotina</taxon>
        <taxon>Mortierellomycetes</taxon>
        <taxon>Mortierellales</taxon>
        <taxon>Mortierellaceae</taxon>
        <taxon>Linnemannia</taxon>
    </lineage>
</organism>
<evidence type="ECO:0000313" key="8">
    <source>
        <dbReference type="Proteomes" id="UP000823405"/>
    </source>
</evidence>
<dbReference type="InterPro" id="IPR002401">
    <property type="entry name" value="Cyt_P450_E_grp-I"/>
</dbReference>
<dbReference type="PRINTS" id="PR00463">
    <property type="entry name" value="EP450I"/>
</dbReference>
<dbReference type="EMBL" id="JAAAIN010000904">
    <property type="protein sequence ID" value="KAG0309969.1"/>
    <property type="molecule type" value="Genomic_DNA"/>
</dbReference>
<keyword evidence="3 6" id="KW-0560">Oxidoreductase</keyword>
<protein>
    <recommendedName>
        <fullName evidence="9">Cytochrome P450</fullName>
    </recommendedName>
</protein>
<gene>
    <name evidence="7" type="ORF">BGZ97_012919</name>
</gene>
<feature type="binding site" description="axial binding residue" evidence="5">
    <location>
        <position position="454"/>
    </location>
    <ligand>
        <name>heme</name>
        <dbReference type="ChEBI" id="CHEBI:30413"/>
    </ligand>
    <ligandPart>
        <name>Fe</name>
        <dbReference type="ChEBI" id="CHEBI:18248"/>
    </ligandPart>
</feature>
<comment type="cofactor">
    <cofactor evidence="5">
        <name>heme</name>
        <dbReference type="ChEBI" id="CHEBI:30413"/>
    </cofactor>
</comment>
<evidence type="ECO:0000256" key="4">
    <source>
        <dbReference type="ARBA" id="ARBA00023004"/>
    </source>
</evidence>
<evidence type="ECO:0000256" key="6">
    <source>
        <dbReference type="RuleBase" id="RU000461"/>
    </source>
</evidence>
<dbReference type="GO" id="GO:0004497">
    <property type="term" value="F:monooxygenase activity"/>
    <property type="evidence" value="ECO:0007669"/>
    <property type="project" value="UniProtKB-KW"/>
</dbReference>
<dbReference type="Pfam" id="PF00067">
    <property type="entry name" value="p450"/>
    <property type="match status" value="1"/>
</dbReference>
<proteinExistence type="inferred from homology"/>
<dbReference type="GO" id="GO:0005506">
    <property type="term" value="F:iron ion binding"/>
    <property type="evidence" value="ECO:0007669"/>
    <property type="project" value="InterPro"/>
</dbReference>
<evidence type="ECO:0000256" key="2">
    <source>
        <dbReference type="ARBA" id="ARBA00022723"/>
    </source>
</evidence>
<keyword evidence="2 5" id="KW-0479">Metal-binding</keyword>
<dbReference type="Proteomes" id="UP000823405">
    <property type="component" value="Unassembled WGS sequence"/>
</dbReference>
<dbReference type="GO" id="GO:0020037">
    <property type="term" value="F:heme binding"/>
    <property type="evidence" value="ECO:0007669"/>
    <property type="project" value="InterPro"/>
</dbReference>
<accession>A0A9P6UKZ8</accession>
<evidence type="ECO:0008006" key="9">
    <source>
        <dbReference type="Google" id="ProtNLM"/>
    </source>
</evidence>
<dbReference type="OrthoDB" id="1470350at2759"/>
<comment type="caution">
    <text evidence="7">The sequence shown here is derived from an EMBL/GenBank/DDBJ whole genome shotgun (WGS) entry which is preliminary data.</text>
</comment>
<reference evidence="7" key="1">
    <citation type="journal article" date="2020" name="Fungal Divers.">
        <title>Resolving the Mortierellaceae phylogeny through synthesis of multi-gene phylogenetics and phylogenomics.</title>
        <authorList>
            <person name="Vandepol N."/>
            <person name="Liber J."/>
            <person name="Desiro A."/>
            <person name="Na H."/>
            <person name="Kennedy M."/>
            <person name="Barry K."/>
            <person name="Grigoriev I.V."/>
            <person name="Miller A.N."/>
            <person name="O'Donnell K."/>
            <person name="Stajich J.E."/>
            <person name="Bonito G."/>
        </authorList>
    </citation>
    <scope>NUCLEOTIDE SEQUENCE</scope>
    <source>
        <strain evidence="7">NVP60</strain>
    </source>
</reference>
<dbReference type="InterPro" id="IPR017972">
    <property type="entry name" value="Cyt_P450_CS"/>
</dbReference>
<keyword evidence="6" id="KW-0503">Monooxygenase</keyword>
<dbReference type="AlphaFoldDB" id="A0A9P6UKZ8"/>
<dbReference type="SUPFAM" id="SSF48264">
    <property type="entry name" value="Cytochrome P450"/>
    <property type="match status" value="1"/>
</dbReference>
<sequence length="508" mass="58535">MSTVLSTLAHSSSWITFSKAIEHYLAYASTRSRFDLTLAASFFLLVGAMLKYPDRLIGTRVCKDVKGDRGWPLVGNLFQIMRYKENTLEFFKDQNKKHGKVYTYTIPGFGRVIQIDSPELIEYVQKTNFDNYTKSDPTDMFTDHAFKECAHELGHNFVKYESRTKPDGEPYYFDLQQELAKMTLDAFGSIAVGLEFNSLSDEGPNEFGQAFDYMTRRIQLRAADPFWRLSESLFPSLRRQVRGSVETLNRYAYKAITNRRNETPEQKKDRRKDLLDYFVDYEYEGGSGLTDEQLRDVFLNFMIAGRDTTSQALAWMFYHLMKHPEIEAKMREEIDVIFPNGSDDYTYETVSREMPYVKAVFYETLRLFPPVAISGVYALGPDVLPDGTRIVAGDAINFSMHCMARDTDIWGPNAAEFCPDRWLQYDNLSRSPFGKFKPENAFKFNSFNGGPRICLGQQFATMEAMVTTIYVLQNFQFELKPDHPTPVPLLALTTPIQGGLFVRVFKRR</sequence>
<evidence type="ECO:0000313" key="7">
    <source>
        <dbReference type="EMBL" id="KAG0309969.1"/>
    </source>
</evidence>
<dbReference type="PROSITE" id="PS00086">
    <property type="entry name" value="CYTOCHROME_P450"/>
    <property type="match status" value="1"/>
</dbReference>
<evidence type="ECO:0000256" key="3">
    <source>
        <dbReference type="ARBA" id="ARBA00023002"/>
    </source>
</evidence>
<dbReference type="GO" id="GO:0016705">
    <property type="term" value="F:oxidoreductase activity, acting on paired donors, with incorporation or reduction of molecular oxygen"/>
    <property type="evidence" value="ECO:0007669"/>
    <property type="project" value="InterPro"/>
</dbReference>
<keyword evidence="5 6" id="KW-0349">Heme</keyword>
<dbReference type="Gene3D" id="1.10.630.10">
    <property type="entry name" value="Cytochrome P450"/>
    <property type="match status" value="1"/>
</dbReference>
<dbReference type="PANTHER" id="PTHR24296">
    <property type="entry name" value="CYTOCHROME P450"/>
    <property type="match status" value="1"/>
</dbReference>
<name>A0A9P6UKZ8_9FUNG</name>
<keyword evidence="4 5" id="KW-0408">Iron</keyword>
<comment type="similarity">
    <text evidence="1 6">Belongs to the cytochrome P450 family.</text>
</comment>
<keyword evidence="8" id="KW-1185">Reference proteome</keyword>
<evidence type="ECO:0000256" key="5">
    <source>
        <dbReference type="PIRSR" id="PIRSR602401-1"/>
    </source>
</evidence>
<dbReference type="PRINTS" id="PR00385">
    <property type="entry name" value="P450"/>
</dbReference>
<dbReference type="InterPro" id="IPR001128">
    <property type="entry name" value="Cyt_P450"/>
</dbReference>
<dbReference type="InterPro" id="IPR036396">
    <property type="entry name" value="Cyt_P450_sf"/>
</dbReference>